<dbReference type="Proteomes" id="UP000005953">
    <property type="component" value="Unassembled WGS sequence"/>
</dbReference>
<dbReference type="AlphaFoldDB" id="A4BK13"/>
<dbReference type="RefSeq" id="WP_008047920.1">
    <property type="nucleotide sequence ID" value="NZ_CH724154.1"/>
</dbReference>
<dbReference type="InterPro" id="IPR021708">
    <property type="entry name" value="DUF3291"/>
</dbReference>
<evidence type="ECO:0000259" key="1">
    <source>
        <dbReference type="Pfam" id="PF11695"/>
    </source>
</evidence>
<feature type="domain" description="DUF3291" evidence="1">
    <location>
        <begin position="5"/>
        <end position="141"/>
    </location>
</feature>
<comment type="caution">
    <text evidence="2">The sequence shown here is derived from an EMBL/GenBank/DDBJ whole genome shotgun (WGS) entry which is preliminary data.</text>
</comment>
<dbReference type="STRING" id="314283.MED297_04739"/>
<evidence type="ECO:0000313" key="2">
    <source>
        <dbReference type="EMBL" id="EAR07546.1"/>
    </source>
</evidence>
<sequence length="152" mass="17535">MHFHLAQLNIAELKAPLDSPELADFVNNLDRINALAESSPGFIWRLQTDDGDATELRPFGDDVIVNISVWESIDALHNYVYRSAHTEIMKRRKEWFHRMVNAYSVLWWVPAGHQPTPAEAHERLTWLREKGPHAQAFTFKKRFDPSGEESGI</sequence>
<reference evidence="2 3" key="1">
    <citation type="submission" date="2006-02" db="EMBL/GenBank/DDBJ databases">
        <authorList>
            <person name="Pinhassi J."/>
            <person name="Pedros-Alio C."/>
            <person name="Ferriera S."/>
            <person name="Johnson J."/>
            <person name="Kravitz S."/>
            <person name="Halpern A."/>
            <person name="Remington K."/>
            <person name="Beeson K."/>
            <person name="Tran B."/>
            <person name="Rogers Y.-H."/>
            <person name="Friedman R."/>
            <person name="Venter J.C."/>
        </authorList>
    </citation>
    <scope>NUCLEOTIDE SEQUENCE [LARGE SCALE GENOMIC DNA]</scope>
    <source>
        <strain evidence="2 3">MED297</strain>
    </source>
</reference>
<proteinExistence type="predicted"/>
<name>A4BK13_9GAMM</name>
<dbReference type="OrthoDB" id="2376237at2"/>
<dbReference type="Pfam" id="PF11695">
    <property type="entry name" value="DUF3291"/>
    <property type="match status" value="1"/>
</dbReference>
<keyword evidence="3" id="KW-1185">Reference proteome</keyword>
<evidence type="ECO:0000313" key="3">
    <source>
        <dbReference type="Proteomes" id="UP000005953"/>
    </source>
</evidence>
<protein>
    <recommendedName>
        <fullName evidence="1">DUF3291 domain-containing protein</fullName>
    </recommendedName>
</protein>
<dbReference type="SUPFAM" id="SSF54909">
    <property type="entry name" value="Dimeric alpha+beta barrel"/>
    <property type="match status" value="1"/>
</dbReference>
<accession>A4BK13</accession>
<dbReference type="HOGENOM" id="CLU_119287_0_0_6"/>
<gene>
    <name evidence="2" type="ORF">MED297_04739</name>
</gene>
<dbReference type="InterPro" id="IPR011008">
    <property type="entry name" value="Dimeric_a/b-barrel"/>
</dbReference>
<dbReference type="EMBL" id="AAOE01000039">
    <property type="protein sequence ID" value="EAR07546.1"/>
    <property type="molecule type" value="Genomic_DNA"/>
</dbReference>
<organism evidence="2 3">
    <name type="scientific">Reinekea blandensis MED297</name>
    <dbReference type="NCBI Taxonomy" id="314283"/>
    <lineage>
        <taxon>Bacteria</taxon>
        <taxon>Pseudomonadati</taxon>
        <taxon>Pseudomonadota</taxon>
        <taxon>Gammaproteobacteria</taxon>
        <taxon>Oceanospirillales</taxon>
        <taxon>Saccharospirillaceae</taxon>
        <taxon>Reinekea</taxon>
    </lineage>
</organism>